<reference evidence="3 4" key="1">
    <citation type="submission" date="2022-04" db="EMBL/GenBank/DDBJ databases">
        <authorList>
            <person name="Ye Y.-Q."/>
            <person name="Du Z.-J."/>
        </authorList>
    </citation>
    <scope>NUCLEOTIDE SEQUENCE [LARGE SCALE GENOMIC DNA]</scope>
    <source>
        <strain evidence="3 4">A6E488</strain>
    </source>
</reference>
<dbReference type="AlphaFoldDB" id="A0AAW5QZJ6"/>
<evidence type="ECO:0000256" key="1">
    <source>
        <dbReference type="ARBA" id="ARBA00009320"/>
    </source>
</evidence>
<comment type="caution">
    <text evidence="3">The sequence shown here is derived from an EMBL/GenBank/DDBJ whole genome shotgun (WGS) entry which is preliminary data.</text>
</comment>
<evidence type="ECO:0000313" key="4">
    <source>
        <dbReference type="Proteomes" id="UP001320898"/>
    </source>
</evidence>
<name>A0AAW5QZJ6_9HYPH</name>
<dbReference type="EMBL" id="JALIDZ010000003">
    <property type="protein sequence ID" value="MCT8971764.1"/>
    <property type="molecule type" value="Genomic_DNA"/>
</dbReference>
<dbReference type="RefSeq" id="WP_261615336.1">
    <property type="nucleotide sequence ID" value="NZ_JALIDZ010000003.1"/>
</dbReference>
<comment type="similarity">
    <text evidence="1">Belongs to the class-IV pyridoxal-phosphate-dependent aminotransferase family.</text>
</comment>
<gene>
    <name evidence="3" type="ORF">MUB46_07850</name>
</gene>
<dbReference type="PANTHER" id="PTHR42743">
    <property type="entry name" value="AMINO-ACID AMINOTRANSFERASE"/>
    <property type="match status" value="1"/>
</dbReference>
<evidence type="ECO:0000256" key="2">
    <source>
        <dbReference type="ARBA" id="ARBA00023304"/>
    </source>
</evidence>
<keyword evidence="2" id="KW-0100">Branched-chain amino acid biosynthesis</keyword>
<dbReference type="Proteomes" id="UP001320898">
    <property type="component" value="Unassembled WGS sequence"/>
</dbReference>
<dbReference type="Pfam" id="PF19798">
    <property type="entry name" value="Sulfotransfer_5"/>
    <property type="match status" value="1"/>
</dbReference>
<evidence type="ECO:0000313" key="3">
    <source>
        <dbReference type="EMBL" id="MCT8971764.1"/>
    </source>
</evidence>
<keyword evidence="4" id="KW-1185">Reference proteome</keyword>
<dbReference type="InterPro" id="IPR027417">
    <property type="entry name" value="P-loop_NTPase"/>
</dbReference>
<protein>
    <recommendedName>
        <fullName evidence="5">Sulfotransferase family protein</fullName>
    </recommendedName>
</protein>
<dbReference type="InterPro" id="IPR050571">
    <property type="entry name" value="Class-IV_PLP-Dep_Aminotrnsfr"/>
</dbReference>
<evidence type="ECO:0008006" key="5">
    <source>
        <dbReference type="Google" id="ProtNLM"/>
    </source>
</evidence>
<dbReference type="GO" id="GO:0009082">
    <property type="term" value="P:branched-chain amino acid biosynthetic process"/>
    <property type="evidence" value="ECO:0007669"/>
    <property type="project" value="UniProtKB-KW"/>
</dbReference>
<sequence length="252" mass="27603">MTNAQPVRIAMWSGPRNISTAMMRSFENRPDTVVVDEPFYAAYLALTGIDHPMRDAVIAAGETDWRKVVDGLLGPVPDSVSVLYQKHMTHHMIPEIGRDWMDRVTNAFLIRRPENVLGSYVRKREAVTLEDIGFMQQGDLFDRVADALGAAPPVIEARDVLDNPAGTLAALCAAIGIPFSQAMLGWPVGPRDSDGVWGAHWYEAVNASTGFGPPGRDVIDLPDPLRRIADAARPIYERLSAFKVGPVVSDGR</sequence>
<dbReference type="SUPFAM" id="SSF52540">
    <property type="entry name" value="P-loop containing nucleoside triphosphate hydrolases"/>
    <property type="match status" value="1"/>
</dbReference>
<keyword evidence="2" id="KW-0028">Amino-acid biosynthesis</keyword>
<dbReference type="PANTHER" id="PTHR42743:SF11">
    <property type="entry name" value="AMINODEOXYCHORISMATE LYASE"/>
    <property type="match status" value="1"/>
</dbReference>
<accession>A0AAW5QZJ6</accession>
<organism evidence="3 4">
    <name type="scientific">Microbaculum marinisediminis</name>
    <dbReference type="NCBI Taxonomy" id="2931392"/>
    <lineage>
        <taxon>Bacteria</taxon>
        <taxon>Pseudomonadati</taxon>
        <taxon>Pseudomonadota</taxon>
        <taxon>Alphaproteobacteria</taxon>
        <taxon>Hyphomicrobiales</taxon>
        <taxon>Tepidamorphaceae</taxon>
        <taxon>Microbaculum</taxon>
    </lineage>
</organism>
<proteinExistence type="inferred from homology"/>
<dbReference type="Gene3D" id="3.40.50.300">
    <property type="entry name" value="P-loop containing nucleotide triphosphate hydrolases"/>
    <property type="match status" value="1"/>
</dbReference>